<feature type="transmembrane region" description="Helical" evidence="1">
    <location>
        <begin position="6"/>
        <end position="24"/>
    </location>
</feature>
<accession>A0AAJ6M3P6</accession>
<gene>
    <name evidence="2" type="ORF">RI108_09585</name>
</gene>
<dbReference type="AlphaFoldDB" id="A0AAJ6M3P6"/>
<dbReference type="RefSeq" id="WP_310792895.1">
    <property type="nucleotide sequence ID" value="NZ_CP134081.1"/>
</dbReference>
<organism evidence="2 3">
    <name type="scientific">Pseudomonas coleopterorum</name>
    <dbReference type="NCBI Taxonomy" id="1605838"/>
    <lineage>
        <taxon>Bacteria</taxon>
        <taxon>Pseudomonadati</taxon>
        <taxon>Pseudomonadota</taxon>
        <taxon>Gammaproteobacteria</taxon>
        <taxon>Pseudomonadales</taxon>
        <taxon>Pseudomonadaceae</taxon>
        <taxon>Pseudomonas</taxon>
    </lineage>
</organism>
<evidence type="ECO:0000313" key="2">
    <source>
        <dbReference type="EMBL" id="WNC11631.1"/>
    </source>
</evidence>
<dbReference type="Proteomes" id="UP001258207">
    <property type="component" value="Chromosome"/>
</dbReference>
<dbReference type="EMBL" id="CP134081">
    <property type="protein sequence ID" value="WNC11631.1"/>
    <property type="molecule type" value="Genomic_DNA"/>
</dbReference>
<feature type="transmembrane region" description="Helical" evidence="1">
    <location>
        <begin position="36"/>
        <end position="59"/>
    </location>
</feature>
<proteinExistence type="predicted"/>
<protein>
    <submittedName>
        <fullName evidence="2">Uncharacterized protein</fullName>
    </submittedName>
</protein>
<keyword evidence="1" id="KW-0812">Transmembrane</keyword>
<keyword evidence="1" id="KW-0472">Membrane</keyword>
<keyword evidence="1" id="KW-1133">Transmembrane helix</keyword>
<reference evidence="2" key="1">
    <citation type="submission" date="2023-09" db="EMBL/GenBank/DDBJ databases">
        <title>First report of Pseudomonas coleopterorum DJ13 causing leaf spot on Rhododendron pulchrum Sweet in China.</title>
        <authorList>
            <person name="Zhang Y."/>
        </authorList>
    </citation>
    <scope>NUCLEOTIDE SEQUENCE</scope>
    <source>
        <strain evidence="2">DJ13</strain>
    </source>
</reference>
<name>A0AAJ6M3P6_9PSED</name>
<evidence type="ECO:0000256" key="1">
    <source>
        <dbReference type="SAM" id="Phobius"/>
    </source>
</evidence>
<sequence length="234" mass="25041">MDFVVFMAALIVWGVVWVQLYRMYRKRAWGWVMSQLVSGTLGTAAGFFVVVLALGVGLIEARQTGETSDVSTPAAVEAVAEDTAPDPVPASPPAASKTFGFDDKRYLERLKQTLKKAEHTSQIEAEPVKRGEVNDSRSIMLSPLVGISLSLDKHSGQINAITVVGTGDGTHASGFEIILLTSVALSAAVPGASVGEVMKKLPLLLEDKPVQFGNIRLSAHKMGTLGTWFYAEPV</sequence>
<evidence type="ECO:0000313" key="3">
    <source>
        <dbReference type="Proteomes" id="UP001258207"/>
    </source>
</evidence>